<dbReference type="GO" id="GO:0016887">
    <property type="term" value="F:ATP hydrolysis activity"/>
    <property type="evidence" value="ECO:0007669"/>
    <property type="project" value="InterPro"/>
</dbReference>
<feature type="domain" description="ABC transporter" evidence="10">
    <location>
        <begin position="5"/>
        <end position="235"/>
    </location>
</feature>
<evidence type="ECO:0000256" key="4">
    <source>
        <dbReference type="ARBA" id="ARBA00022741"/>
    </source>
</evidence>
<evidence type="ECO:0000256" key="2">
    <source>
        <dbReference type="ARBA" id="ARBA00022448"/>
    </source>
</evidence>
<organism evidence="11 12">
    <name type="scientific">Amycolatopsis tolypomycina</name>
    <dbReference type="NCBI Taxonomy" id="208445"/>
    <lineage>
        <taxon>Bacteria</taxon>
        <taxon>Bacillati</taxon>
        <taxon>Actinomycetota</taxon>
        <taxon>Actinomycetes</taxon>
        <taxon>Pseudonocardiales</taxon>
        <taxon>Pseudonocardiaceae</taxon>
        <taxon>Amycolatopsis</taxon>
    </lineage>
</organism>
<dbReference type="PROSITE" id="PS00211">
    <property type="entry name" value="ABC_TRANSPORTER_1"/>
    <property type="match status" value="1"/>
</dbReference>
<evidence type="ECO:0000256" key="9">
    <source>
        <dbReference type="ARBA" id="ARBA00049985"/>
    </source>
</evidence>
<dbReference type="AlphaFoldDB" id="A0A1H4SZ78"/>
<dbReference type="InterPro" id="IPR017871">
    <property type="entry name" value="ABC_transporter-like_CS"/>
</dbReference>
<dbReference type="InterPro" id="IPR027417">
    <property type="entry name" value="P-loop_NTPase"/>
</dbReference>
<dbReference type="InterPro" id="IPR003439">
    <property type="entry name" value="ABC_transporter-like_ATP-bd"/>
</dbReference>
<evidence type="ECO:0000256" key="5">
    <source>
        <dbReference type="ARBA" id="ARBA00022840"/>
    </source>
</evidence>
<keyword evidence="8" id="KW-0046">Antibiotic resistance</keyword>
<dbReference type="STRING" id="208445.SAMN04489727_3959"/>
<evidence type="ECO:0000313" key="12">
    <source>
        <dbReference type="Proteomes" id="UP000199622"/>
    </source>
</evidence>
<dbReference type="Pfam" id="PF00005">
    <property type="entry name" value="ABC_tran"/>
    <property type="match status" value="1"/>
</dbReference>
<dbReference type="OrthoDB" id="9804819at2"/>
<dbReference type="NCBIfam" id="TIGR01188">
    <property type="entry name" value="drrA"/>
    <property type="match status" value="1"/>
</dbReference>
<dbReference type="GO" id="GO:0046677">
    <property type="term" value="P:response to antibiotic"/>
    <property type="evidence" value="ECO:0007669"/>
    <property type="project" value="UniProtKB-KW"/>
</dbReference>
<evidence type="ECO:0000256" key="3">
    <source>
        <dbReference type="ARBA" id="ARBA00022475"/>
    </source>
</evidence>
<evidence type="ECO:0000259" key="10">
    <source>
        <dbReference type="PROSITE" id="PS50893"/>
    </source>
</evidence>
<keyword evidence="7" id="KW-0472">Membrane</keyword>
<dbReference type="PANTHER" id="PTHR42711">
    <property type="entry name" value="ABC TRANSPORTER ATP-BINDING PROTEIN"/>
    <property type="match status" value="1"/>
</dbReference>
<evidence type="ECO:0000256" key="8">
    <source>
        <dbReference type="ARBA" id="ARBA00023251"/>
    </source>
</evidence>
<name>A0A1H4SZ78_9PSEU</name>
<evidence type="ECO:0000256" key="7">
    <source>
        <dbReference type="ARBA" id="ARBA00023136"/>
    </source>
</evidence>
<dbReference type="InterPro" id="IPR005894">
    <property type="entry name" value="DrrA"/>
</dbReference>
<evidence type="ECO:0000256" key="6">
    <source>
        <dbReference type="ARBA" id="ARBA00022967"/>
    </source>
</evidence>
<dbReference type="GO" id="GO:1900753">
    <property type="term" value="P:doxorubicin transport"/>
    <property type="evidence" value="ECO:0007669"/>
    <property type="project" value="InterPro"/>
</dbReference>
<dbReference type="Gene3D" id="3.40.50.300">
    <property type="entry name" value="P-loop containing nucleotide triphosphate hydrolases"/>
    <property type="match status" value="1"/>
</dbReference>
<evidence type="ECO:0000313" key="11">
    <source>
        <dbReference type="EMBL" id="SEC49467.1"/>
    </source>
</evidence>
<dbReference type="SMART" id="SM00382">
    <property type="entry name" value="AAA"/>
    <property type="match status" value="1"/>
</dbReference>
<dbReference type="GO" id="GO:0043215">
    <property type="term" value="P:daunorubicin transport"/>
    <property type="evidence" value="ECO:0007669"/>
    <property type="project" value="InterPro"/>
</dbReference>
<dbReference type="InterPro" id="IPR025302">
    <property type="entry name" value="DrrA1/2-like_C"/>
</dbReference>
<keyword evidence="5 11" id="KW-0067">ATP-binding</keyword>
<dbReference type="PROSITE" id="PS50893">
    <property type="entry name" value="ABC_TRANSPORTER_2"/>
    <property type="match status" value="1"/>
</dbReference>
<sequence length="311" mass="32446">MDAVVETCQLRKRYPGHEALRGIDLHVPSGTVLGLLGHNGAGKTTTVRILATLLAPDGGAARVAGFDVARAPQEVRRRIALAGQYAAVDGQLTGRENLVLLGRLLRLGARGARVRADELLARFDLTAAADRRAGTYSGGMRRRLDLACCLVTRPAVLFLDEPSAGLDPASRRQLWTEVREQVDSGITVVLTTQYLEEADRLADRIVVLGAGSVVAEGSPEELKRKVGGEWLGIVLADPADVPAAVAALGPAASDVDPAAGRLSLPLDDGMATVAAAAAALDGAGLAVTDFAVRRPSLDDVFLALTGKEQAA</sequence>
<comment type="subcellular location">
    <subcellularLocation>
        <location evidence="1">Cell membrane</location>
        <topology evidence="1">Peripheral membrane protein</topology>
        <orientation evidence="1">Cytoplasmic side</orientation>
    </subcellularLocation>
</comment>
<accession>A0A1H4SZ78</accession>
<proteinExistence type="inferred from homology"/>
<reference evidence="12" key="1">
    <citation type="submission" date="2016-10" db="EMBL/GenBank/DDBJ databases">
        <authorList>
            <person name="Varghese N."/>
            <person name="Submissions S."/>
        </authorList>
    </citation>
    <scope>NUCLEOTIDE SEQUENCE [LARGE SCALE GENOMIC DNA]</scope>
    <source>
        <strain evidence="12">DSM 44544</strain>
    </source>
</reference>
<dbReference type="InterPro" id="IPR003593">
    <property type="entry name" value="AAA+_ATPase"/>
</dbReference>
<dbReference type="GO" id="GO:0005524">
    <property type="term" value="F:ATP binding"/>
    <property type="evidence" value="ECO:0007669"/>
    <property type="project" value="UniProtKB-KW"/>
</dbReference>
<dbReference type="SUPFAM" id="SSF52540">
    <property type="entry name" value="P-loop containing nucleoside triphosphate hydrolases"/>
    <property type="match status" value="1"/>
</dbReference>
<comment type="similarity">
    <text evidence="9">Belongs to the ABC transporter superfamily. Drug exporter-1 (DrugE1) (TC 3.A.1.105) family.</text>
</comment>
<dbReference type="RefSeq" id="WP_091309444.1">
    <property type="nucleotide sequence ID" value="NZ_FNSO01000004.1"/>
</dbReference>
<keyword evidence="4" id="KW-0547">Nucleotide-binding</keyword>
<dbReference type="EMBL" id="FNSO01000004">
    <property type="protein sequence ID" value="SEC49467.1"/>
    <property type="molecule type" value="Genomic_DNA"/>
</dbReference>
<keyword evidence="3" id="KW-1003">Cell membrane</keyword>
<keyword evidence="6" id="KW-1278">Translocase</keyword>
<dbReference type="Proteomes" id="UP000199622">
    <property type="component" value="Unassembled WGS sequence"/>
</dbReference>
<keyword evidence="2" id="KW-0813">Transport</keyword>
<protein>
    <submittedName>
        <fullName evidence="11">ABC-2 type transport system ATP-binding protein</fullName>
    </submittedName>
</protein>
<dbReference type="Pfam" id="PF13732">
    <property type="entry name" value="DrrA1-3_C"/>
    <property type="match status" value="1"/>
</dbReference>
<dbReference type="PANTHER" id="PTHR42711:SF19">
    <property type="entry name" value="DOXORUBICIN RESISTANCE ATP-BINDING PROTEIN DRRA"/>
    <property type="match status" value="1"/>
</dbReference>
<evidence type="ECO:0000256" key="1">
    <source>
        <dbReference type="ARBA" id="ARBA00004413"/>
    </source>
</evidence>
<dbReference type="InterPro" id="IPR050763">
    <property type="entry name" value="ABC_transporter_ATP-binding"/>
</dbReference>
<keyword evidence="12" id="KW-1185">Reference proteome</keyword>
<gene>
    <name evidence="11" type="ORF">SAMN04489727_3959</name>
</gene>
<dbReference type="GO" id="GO:0005886">
    <property type="term" value="C:plasma membrane"/>
    <property type="evidence" value="ECO:0007669"/>
    <property type="project" value="UniProtKB-SubCell"/>
</dbReference>